<feature type="region of interest" description="Disordered" evidence="5">
    <location>
        <begin position="1"/>
        <end position="30"/>
    </location>
</feature>
<dbReference type="InterPro" id="IPR000850">
    <property type="entry name" value="Adenylat/UMP-CMP_kin"/>
</dbReference>
<dbReference type="SUPFAM" id="SSF52540">
    <property type="entry name" value="P-loop containing nucleoside triphosphate hydrolases"/>
    <property type="match status" value="1"/>
</dbReference>
<gene>
    <name evidence="14" type="ORF">FNK824_LOCUS13525</name>
    <name evidence="12" type="ORF">JBS370_LOCUS9396</name>
    <name evidence="11" type="ORF">JXQ802_LOCUS44925</name>
    <name evidence="13" type="ORF">OTI717_LOCUS14939</name>
    <name evidence="8" type="ORF">PYM288_LOCUS29454</name>
    <name evidence="7" type="ORF">RFH988_LOCUS28133</name>
    <name evidence="10" type="ORF">SEV965_LOCUS28478</name>
    <name evidence="9" type="ORF">ZHD862_LOCUS29341</name>
</gene>
<dbReference type="EMBL" id="CAJNOT010002577">
    <property type="protein sequence ID" value="CAF1327473.1"/>
    <property type="molecule type" value="Genomic_DNA"/>
</dbReference>
<dbReference type="EMBL" id="CAJNOH010002420">
    <property type="protein sequence ID" value="CAF1292188.1"/>
    <property type="molecule type" value="Genomic_DNA"/>
</dbReference>
<dbReference type="InterPro" id="IPR033690">
    <property type="entry name" value="Adenylat_kinase_CS"/>
</dbReference>
<organism evidence="14 16">
    <name type="scientific">Rotaria sordida</name>
    <dbReference type="NCBI Taxonomy" id="392033"/>
    <lineage>
        <taxon>Eukaryota</taxon>
        <taxon>Metazoa</taxon>
        <taxon>Spiralia</taxon>
        <taxon>Gnathifera</taxon>
        <taxon>Rotifera</taxon>
        <taxon>Eurotatoria</taxon>
        <taxon>Bdelloidea</taxon>
        <taxon>Philodinida</taxon>
        <taxon>Philodinidae</taxon>
        <taxon>Rotaria</taxon>
    </lineage>
</organism>
<evidence type="ECO:0000256" key="1">
    <source>
        <dbReference type="ARBA" id="ARBA00022679"/>
    </source>
</evidence>
<dbReference type="Proteomes" id="UP000663889">
    <property type="component" value="Unassembled WGS sequence"/>
</dbReference>
<dbReference type="PRINTS" id="PR00094">
    <property type="entry name" value="ADENYLTKNASE"/>
</dbReference>
<evidence type="ECO:0000256" key="4">
    <source>
        <dbReference type="RuleBase" id="RU003330"/>
    </source>
</evidence>
<keyword evidence="15" id="KW-1185">Reference proteome</keyword>
<evidence type="ECO:0000259" key="6">
    <source>
        <dbReference type="Pfam" id="PF05191"/>
    </source>
</evidence>
<accession>A0A818ZXS7</accession>
<dbReference type="Proteomes" id="UP000663874">
    <property type="component" value="Unassembled WGS sequence"/>
</dbReference>
<dbReference type="PANTHER" id="PTHR23359">
    <property type="entry name" value="NUCLEOTIDE KINASE"/>
    <property type="match status" value="1"/>
</dbReference>
<dbReference type="InterPro" id="IPR007862">
    <property type="entry name" value="Adenylate_kinase_lid-dom"/>
</dbReference>
<dbReference type="NCBIfam" id="NF001381">
    <property type="entry name" value="PRK00279.1-3"/>
    <property type="match status" value="1"/>
</dbReference>
<dbReference type="Gene3D" id="3.40.50.300">
    <property type="entry name" value="P-loop containing nucleotide triphosphate hydrolases"/>
    <property type="match status" value="1"/>
</dbReference>
<dbReference type="EMBL" id="CAJNOL010003590">
    <property type="protein sequence ID" value="CAF1568005.1"/>
    <property type="molecule type" value="Genomic_DNA"/>
</dbReference>
<dbReference type="EMBL" id="CAJOAX010001714">
    <property type="protein sequence ID" value="CAF3739624.1"/>
    <property type="molecule type" value="Genomic_DNA"/>
</dbReference>
<dbReference type="FunFam" id="3.40.50.300:FF:000106">
    <property type="entry name" value="Adenylate kinase mitochondrial"/>
    <property type="match status" value="1"/>
</dbReference>
<dbReference type="NCBIfam" id="TIGR01351">
    <property type="entry name" value="adk"/>
    <property type="match status" value="1"/>
</dbReference>
<dbReference type="GO" id="GO:0005524">
    <property type="term" value="F:ATP binding"/>
    <property type="evidence" value="ECO:0007669"/>
    <property type="project" value="InterPro"/>
</dbReference>
<evidence type="ECO:0000313" key="13">
    <source>
        <dbReference type="EMBL" id="CAF3739624.1"/>
    </source>
</evidence>
<dbReference type="EMBL" id="CAJNOU010002714">
    <property type="protein sequence ID" value="CAF1343636.1"/>
    <property type="molecule type" value="Genomic_DNA"/>
</dbReference>
<evidence type="ECO:0000256" key="2">
    <source>
        <dbReference type="ARBA" id="ARBA00022741"/>
    </source>
</evidence>
<dbReference type="PROSITE" id="PS00113">
    <property type="entry name" value="ADENYLATE_KINASE"/>
    <property type="match status" value="1"/>
</dbReference>
<dbReference type="InterPro" id="IPR006259">
    <property type="entry name" value="Adenyl_kin_sub"/>
</dbReference>
<evidence type="ECO:0000313" key="12">
    <source>
        <dbReference type="EMBL" id="CAF3699265.1"/>
    </source>
</evidence>
<dbReference type="HAMAP" id="MF_00235">
    <property type="entry name" value="Adenylate_kinase_Adk"/>
    <property type="match status" value="1"/>
</dbReference>
<evidence type="ECO:0000313" key="14">
    <source>
        <dbReference type="EMBL" id="CAF3773963.1"/>
    </source>
</evidence>
<dbReference type="Proteomes" id="UP000663882">
    <property type="component" value="Unassembled WGS sequence"/>
</dbReference>
<evidence type="ECO:0000313" key="16">
    <source>
        <dbReference type="Proteomes" id="UP000663874"/>
    </source>
</evidence>
<evidence type="ECO:0000313" key="9">
    <source>
        <dbReference type="EMBL" id="CAF1327473.1"/>
    </source>
</evidence>
<dbReference type="Pfam" id="PF00406">
    <property type="entry name" value="ADK"/>
    <property type="match status" value="1"/>
</dbReference>
<dbReference type="OrthoDB" id="439792at2759"/>
<evidence type="ECO:0000313" key="8">
    <source>
        <dbReference type="EMBL" id="CAF1292188.1"/>
    </source>
</evidence>
<dbReference type="Proteomes" id="UP000663870">
    <property type="component" value="Unassembled WGS sequence"/>
</dbReference>
<dbReference type="AlphaFoldDB" id="A0A818ZXS7"/>
<sequence length="324" mass="36831">MSSPLESTTKTKNKDNQQTQPSLKSIDNKLGTSTGANIVLIGPPGSGKGTQSTRLTEHYKICQLSTGDLLRQAAHDQSSSEGQRIRKTMEAGGLVDDDIVLSLIDKNLNKPECRNGFLFDGFPRTINQGEKLEELLESKQKRLDAVLEYAIPDDLLKRRILGRLIHKPSGRTYHEEFNPPKESMKDDLTGEPLERRSDDTTETLNARLHTYHKQTTPLIEFYRQRNIHRSIDATNKVSNVYQQSLELIENFRKQPTYKPILIDENQNIIRQIETTVDKNEIDNTLTIKTKPVNNQMNVDTSTLSKNFLFVYNSVTSVLRDHGII</sequence>
<feature type="compositionally biased region" description="Basic and acidic residues" evidence="5">
    <location>
        <begin position="172"/>
        <end position="195"/>
    </location>
</feature>
<evidence type="ECO:0000256" key="3">
    <source>
        <dbReference type="ARBA" id="ARBA00022777"/>
    </source>
</evidence>
<feature type="compositionally biased region" description="Polar residues" evidence="5">
    <location>
        <begin position="21"/>
        <end position="30"/>
    </location>
</feature>
<dbReference type="GO" id="GO:0004017">
    <property type="term" value="F:AMP kinase activity"/>
    <property type="evidence" value="ECO:0007669"/>
    <property type="project" value="InterPro"/>
</dbReference>
<keyword evidence="3 4" id="KW-0418">Kinase</keyword>
<evidence type="ECO:0000313" key="11">
    <source>
        <dbReference type="EMBL" id="CAF1568005.1"/>
    </source>
</evidence>
<proteinExistence type="inferred from homology"/>
<dbReference type="Pfam" id="PF05191">
    <property type="entry name" value="ADK_lid"/>
    <property type="match status" value="1"/>
</dbReference>
<dbReference type="EMBL" id="CAJOBD010000635">
    <property type="protein sequence ID" value="CAF3699265.1"/>
    <property type="molecule type" value="Genomic_DNA"/>
</dbReference>
<keyword evidence="2" id="KW-0547">Nucleotide-binding</keyword>
<dbReference type="EMBL" id="CAJNOO010002456">
    <property type="protein sequence ID" value="CAF1269924.1"/>
    <property type="molecule type" value="Genomic_DNA"/>
</dbReference>
<reference evidence="14" key="1">
    <citation type="submission" date="2021-02" db="EMBL/GenBank/DDBJ databases">
        <authorList>
            <person name="Nowell W R."/>
        </authorList>
    </citation>
    <scope>NUCLEOTIDE SEQUENCE</scope>
</reference>
<evidence type="ECO:0000313" key="10">
    <source>
        <dbReference type="EMBL" id="CAF1343636.1"/>
    </source>
</evidence>
<name>A0A818ZXS7_9BILA</name>
<protein>
    <recommendedName>
        <fullName evidence="6">Adenylate kinase active site lid domain-containing protein</fullName>
    </recommendedName>
</protein>
<keyword evidence="1 4" id="KW-0808">Transferase</keyword>
<dbReference type="Proteomes" id="UP000663854">
    <property type="component" value="Unassembled WGS sequence"/>
</dbReference>
<feature type="region of interest" description="Disordered" evidence="5">
    <location>
        <begin position="171"/>
        <end position="195"/>
    </location>
</feature>
<feature type="domain" description="Adenylate kinase active site lid" evidence="6">
    <location>
        <begin position="163"/>
        <end position="198"/>
    </location>
</feature>
<dbReference type="Proteomes" id="UP000663823">
    <property type="component" value="Unassembled WGS sequence"/>
</dbReference>
<evidence type="ECO:0000313" key="15">
    <source>
        <dbReference type="Proteomes" id="UP000663870"/>
    </source>
</evidence>
<evidence type="ECO:0000313" key="7">
    <source>
        <dbReference type="EMBL" id="CAF1269924.1"/>
    </source>
</evidence>
<dbReference type="CDD" id="cd01428">
    <property type="entry name" value="ADK"/>
    <property type="match status" value="1"/>
</dbReference>
<dbReference type="Proteomes" id="UP000663836">
    <property type="component" value="Unassembled WGS sequence"/>
</dbReference>
<comment type="similarity">
    <text evidence="4">Belongs to the adenylate kinase family.</text>
</comment>
<evidence type="ECO:0000256" key="5">
    <source>
        <dbReference type="SAM" id="MobiDB-lite"/>
    </source>
</evidence>
<dbReference type="Proteomes" id="UP000663864">
    <property type="component" value="Unassembled WGS sequence"/>
</dbReference>
<dbReference type="EMBL" id="CAJOBE010001779">
    <property type="protein sequence ID" value="CAF3773963.1"/>
    <property type="molecule type" value="Genomic_DNA"/>
</dbReference>
<dbReference type="InterPro" id="IPR027417">
    <property type="entry name" value="P-loop_NTPase"/>
</dbReference>
<comment type="caution">
    <text evidence="14">The sequence shown here is derived from an EMBL/GenBank/DDBJ whole genome shotgun (WGS) entry which is preliminary data.</text>
</comment>